<dbReference type="Proteomes" id="UP000094444">
    <property type="component" value="Unassembled WGS sequence"/>
</dbReference>
<evidence type="ECO:0000313" key="2">
    <source>
        <dbReference type="Proteomes" id="UP000094444"/>
    </source>
</evidence>
<keyword evidence="2" id="KW-1185">Reference proteome</keyword>
<dbReference type="EMBL" id="MAVT02000074">
    <property type="protein sequence ID" value="POS80028.1"/>
    <property type="molecule type" value="Genomic_DNA"/>
</dbReference>
<organism evidence="1 2">
    <name type="scientific">Diaporthe helianthi</name>
    <dbReference type="NCBI Taxonomy" id="158607"/>
    <lineage>
        <taxon>Eukaryota</taxon>
        <taxon>Fungi</taxon>
        <taxon>Dikarya</taxon>
        <taxon>Ascomycota</taxon>
        <taxon>Pezizomycotina</taxon>
        <taxon>Sordariomycetes</taxon>
        <taxon>Sordariomycetidae</taxon>
        <taxon>Diaporthales</taxon>
        <taxon>Diaporthaceae</taxon>
        <taxon>Diaporthe</taxon>
    </lineage>
</organism>
<comment type="caution">
    <text evidence="1">The sequence shown here is derived from an EMBL/GenBank/DDBJ whole genome shotgun (WGS) entry which is preliminary data.</text>
</comment>
<reference evidence="1" key="1">
    <citation type="submission" date="2017-09" db="EMBL/GenBank/DDBJ databases">
        <title>Polyketide synthases of a Diaporthe helianthi virulent isolate.</title>
        <authorList>
            <person name="Baroncelli R."/>
        </authorList>
    </citation>
    <scope>NUCLEOTIDE SEQUENCE [LARGE SCALE GENOMIC DNA]</scope>
    <source>
        <strain evidence="1">7/96</strain>
    </source>
</reference>
<dbReference type="AlphaFoldDB" id="A0A2P5IC24"/>
<protein>
    <submittedName>
        <fullName evidence="1">Uncharacterized protein</fullName>
    </submittedName>
</protein>
<proteinExistence type="predicted"/>
<evidence type="ECO:0000313" key="1">
    <source>
        <dbReference type="EMBL" id="POS80028.1"/>
    </source>
</evidence>
<gene>
    <name evidence="1" type="ORF">DHEL01_v201574</name>
</gene>
<sequence length="79" mass="8448">MYVLSISKEWAGAEQAAFVIVIINHHLSQPPVITTAAVAANQCINGPSHAMAAVVIIIRLGCEYRVVDDADIVNELMSS</sequence>
<accession>A0A2P5IC24</accession>
<dbReference type="InParanoid" id="A0A2P5IC24"/>
<name>A0A2P5IC24_DIAHE</name>